<evidence type="ECO:0000256" key="6">
    <source>
        <dbReference type="PROSITE-ProRule" id="PRU00175"/>
    </source>
</evidence>
<comment type="caution">
    <text evidence="9">The sequence shown here is derived from an EMBL/GenBank/DDBJ whole genome shotgun (WGS) entry which is preliminary data.</text>
</comment>
<evidence type="ECO:0000256" key="4">
    <source>
        <dbReference type="ARBA" id="ARBA00022771"/>
    </source>
</evidence>
<feature type="region of interest" description="Disordered" evidence="7">
    <location>
        <begin position="194"/>
        <end position="216"/>
    </location>
</feature>
<evidence type="ECO:0000313" key="10">
    <source>
        <dbReference type="Proteomes" id="UP000238479"/>
    </source>
</evidence>
<keyword evidence="5" id="KW-0862">Zinc</keyword>
<dbReference type="SUPFAM" id="SSF57850">
    <property type="entry name" value="RING/U-box"/>
    <property type="match status" value="1"/>
</dbReference>
<proteinExistence type="predicted"/>
<evidence type="ECO:0000256" key="3">
    <source>
        <dbReference type="ARBA" id="ARBA00022723"/>
    </source>
</evidence>
<dbReference type="PROSITE" id="PS50089">
    <property type="entry name" value="ZF_RING_2"/>
    <property type="match status" value="1"/>
</dbReference>
<keyword evidence="10" id="KW-1185">Reference proteome</keyword>
<evidence type="ECO:0000256" key="5">
    <source>
        <dbReference type="ARBA" id="ARBA00022833"/>
    </source>
</evidence>
<dbReference type="GO" id="GO:0016567">
    <property type="term" value="P:protein ubiquitination"/>
    <property type="evidence" value="ECO:0007669"/>
    <property type="project" value="TreeGrafter"/>
</dbReference>
<evidence type="ECO:0000256" key="1">
    <source>
        <dbReference type="ARBA" id="ARBA00000900"/>
    </source>
</evidence>
<dbReference type="GO" id="GO:0016874">
    <property type="term" value="F:ligase activity"/>
    <property type="evidence" value="ECO:0007669"/>
    <property type="project" value="UniProtKB-KW"/>
</dbReference>
<dbReference type="PANTHER" id="PTHR15710">
    <property type="entry name" value="E3 UBIQUITIN-PROTEIN LIGASE PRAJA"/>
    <property type="match status" value="1"/>
</dbReference>
<evidence type="ECO:0000256" key="2">
    <source>
        <dbReference type="ARBA" id="ARBA00012483"/>
    </source>
</evidence>
<keyword evidence="3" id="KW-0479">Metal-binding</keyword>
<dbReference type="InterPro" id="IPR013083">
    <property type="entry name" value="Znf_RING/FYVE/PHD"/>
</dbReference>
<dbReference type="Proteomes" id="UP000238479">
    <property type="component" value="Chromosome 2"/>
</dbReference>
<protein>
    <recommendedName>
        <fullName evidence="2">RING-type E3 ubiquitin transferase</fullName>
        <ecNumber evidence="2">2.3.2.27</ecNumber>
    </recommendedName>
</protein>
<comment type="catalytic activity">
    <reaction evidence="1">
        <text>S-ubiquitinyl-[E2 ubiquitin-conjugating enzyme]-L-cysteine + [acceptor protein]-L-lysine = [E2 ubiquitin-conjugating enzyme]-L-cysteine + N(6)-ubiquitinyl-[acceptor protein]-L-lysine.</text>
        <dbReference type="EC" id="2.3.2.27"/>
    </reaction>
</comment>
<dbReference type="PANTHER" id="PTHR15710:SF59">
    <property type="entry name" value="E3 UBIQUITIN-PROTEIN LIGASE SDIR1-LIKE"/>
    <property type="match status" value="1"/>
</dbReference>
<keyword evidence="9" id="KW-0808">Transferase</keyword>
<dbReference type="EMBL" id="PDCK01000040">
    <property type="protein sequence ID" value="PRQ53627.1"/>
    <property type="molecule type" value="Genomic_DNA"/>
</dbReference>
<organism evidence="9 10">
    <name type="scientific">Rosa chinensis</name>
    <name type="common">China rose</name>
    <dbReference type="NCBI Taxonomy" id="74649"/>
    <lineage>
        <taxon>Eukaryota</taxon>
        <taxon>Viridiplantae</taxon>
        <taxon>Streptophyta</taxon>
        <taxon>Embryophyta</taxon>
        <taxon>Tracheophyta</taxon>
        <taxon>Spermatophyta</taxon>
        <taxon>Magnoliopsida</taxon>
        <taxon>eudicotyledons</taxon>
        <taxon>Gunneridae</taxon>
        <taxon>Pentapetalae</taxon>
        <taxon>rosids</taxon>
        <taxon>fabids</taxon>
        <taxon>Rosales</taxon>
        <taxon>Rosaceae</taxon>
        <taxon>Rosoideae</taxon>
        <taxon>Rosoideae incertae sedis</taxon>
        <taxon>Rosa</taxon>
    </lineage>
</organism>
<dbReference type="GO" id="GO:0061630">
    <property type="term" value="F:ubiquitin protein ligase activity"/>
    <property type="evidence" value="ECO:0007669"/>
    <property type="project" value="UniProtKB-EC"/>
</dbReference>
<name>A0A2P6S4L3_ROSCH</name>
<keyword evidence="9" id="KW-0012">Acyltransferase</keyword>
<dbReference type="GO" id="GO:0005737">
    <property type="term" value="C:cytoplasm"/>
    <property type="evidence" value="ECO:0007669"/>
    <property type="project" value="TreeGrafter"/>
</dbReference>
<dbReference type="SMART" id="SM00184">
    <property type="entry name" value="RING"/>
    <property type="match status" value="1"/>
</dbReference>
<dbReference type="InterPro" id="IPR001841">
    <property type="entry name" value="Znf_RING"/>
</dbReference>
<dbReference type="Gene3D" id="3.30.40.10">
    <property type="entry name" value="Zinc/RING finger domain, C3HC4 (zinc finger)"/>
    <property type="match status" value="1"/>
</dbReference>
<evidence type="ECO:0000259" key="8">
    <source>
        <dbReference type="PROSITE" id="PS50089"/>
    </source>
</evidence>
<dbReference type="AlphaFoldDB" id="A0A2P6S4L3"/>
<dbReference type="OMA" id="ARTACCH"/>
<dbReference type="EC" id="2.3.2.27" evidence="2"/>
<dbReference type="Pfam" id="PF13639">
    <property type="entry name" value="zf-RING_2"/>
    <property type="match status" value="1"/>
</dbReference>
<dbReference type="GO" id="GO:0008270">
    <property type="term" value="F:zinc ion binding"/>
    <property type="evidence" value="ECO:0007669"/>
    <property type="project" value="UniProtKB-KW"/>
</dbReference>
<gene>
    <name evidence="9" type="ORF">RchiOBHm_Chr2g0168641</name>
</gene>
<keyword evidence="4 6" id="KW-0863">Zinc-finger</keyword>
<sequence length="281" mass="32212">MDEIIYEKNQFQFYLEVSYLECDETEVPDSEASVPLEVVFKSRVLHYAFDHSSATFDPAKDFVSCDYKKTICGCCDLRMLSSSTEILSKSMSAANPDIKPGSDFHDEIVNKIVRVVNRYSESQYIDWIKLLKVKVEITEQVLDRCECEECRAIRESILMAEREAEKLIVPASESSIKKLLKRVRVVAADLEEGHEGRQRKRRSRGSKSDNNVVARPSDSDCCIVCSDEFTAGKYAVQMPCLHSFHRSCIEKWLRRSHHCPICRYEMPVADVQEDVETLLSS</sequence>
<feature type="domain" description="RING-type" evidence="8">
    <location>
        <begin position="222"/>
        <end position="263"/>
    </location>
</feature>
<evidence type="ECO:0000256" key="7">
    <source>
        <dbReference type="SAM" id="MobiDB-lite"/>
    </source>
</evidence>
<reference evidence="9 10" key="1">
    <citation type="journal article" date="2018" name="Nat. Genet.">
        <title>The Rosa genome provides new insights in the design of modern roses.</title>
        <authorList>
            <person name="Bendahmane M."/>
        </authorList>
    </citation>
    <scope>NUCLEOTIDE SEQUENCE [LARGE SCALE GENOMIC DNA]</scope>
    <source>
        <strain evidence="10">cv. Old Blush</strain>
    </source>
</reference>
<dbReference type="Gramene" id="PRQ53627">
    <property type="protein sequence ID" value="PRQ53627"/>
    <property type="gene ID" value="RchiOBHm_Chr2g0168641"/>
</dbReference>
<accession>A0A2P6S4L3</accession>
<keyword evidence="9" id="KW-0436">Ligase</keyword>
<evidence type="ECO:0000313" key="9">
    <source>
        <dbReference type="EMBL" id="PRQ53627.1"/>
    </source>
</evidence>